<keyword evidence="2" id="KW-1185">Reference proteome</keyword>
<dbReference type="EMBL" id="FRAR01000025">
    <property type="protein sequence ID" value="SHK82518.1"/>
    <property type="molecule type" value="Genomic_DNA"/>
</dbReference>
<sequence length="91" mass="10648">MDIKSLDQQYIYWKYKNQWCIAKIQYSPSSSKAFLYIWQLDGNFMGMTAGKSPDTILQSRGFKMWMREGSPDLKGVLEEKAKNKPAQIELF</sequence>
<organism evidence="1 2">
    <name type="scientific">Desulforamulus aeronauticus DSM 10349</name>
    <dbReference type="NCBI Taxonomy" id="1121421"/>
    <lineage>
        <taxon>Bacteria</taxon>
        <taxon>Bacillati</taxon>
        <taxon>Bacillota</taxon>
        <taxon>Clostridia</taxon>
        <taxon>Eubacteriales</taxon>
        <taxon>Peptococcaceae</taxon>
        <taxon>Desulforamulus</taxon>
    </lineage>
</organism>
<dbReference type="RefSeq" id="WP_072916464.1">
    <property type="nucleotide sequence ID" value="NZ_FRAR01000025.1"/>
</dbReference>
<accession>A0A1M6VLZ8</accession>
<dbReference type="Proteomes" id="UP000183997">
    <property type="component" value="Unassembled WGS sequence"/>
</dbReference>
<gene>
    <name evidence="1" type="ORF">SAMN02745123_03258</name>
</gene>
<evidence type="ECO:0000313" key="2">
    <source>
        <dbReference type="Proteomes" id="UP000183997"/>
    </source>
</evidence>
<protein>
    <submittedName>
        <fullName evidence="1">Uncharacterized protein</fullName>
    </submittedName>
</protein>
<name>A0A1M6VLZ8_9FIRM</name>
<proteinExistence type="predicted"/>
<evidence type="ECO:0000313" key="1">
    <source>
        <dbReference type="EMBL" id="SHK82518.1"/>
    </source>
</evidence>
<reference evidence="2" key="1">
    <citation type="submission" date="2016-11" db="EMBL/GenBank/DDBJ databases">
        <authorList>
            <person name="Varghese N."/>
            <person name="Submissions S."/>
        </authorList>
    </citation>
    <scope>NUCLEOTIDE SEQUENCE [LARGE SCALE GENOMIC DNA]</scope>
    <source>
        <strain evidence="2">DSM 10349</strain>
    </source>
</reference>
<dbReference type="AlphaFoldDB" id="A0A1M6VLZ8"/>
<dbReference type="OrthoDB" id="1787052at2"/>
<dbReference type="STRING" id="1121421.SAMN02745123_03258"/>